<reference evidence="2 3" key="1">
    <citation type="submission" date="2021-06" db="EMBL/GenBank/DDBJ databases">
        <title>Caerostris extrusa draft genome.</title>
        <authorList>
            <person name="Kono N."/>
            <person name="Arakawa K."/>
        </authorList>
    </citation>
    <scope>NUCLEOTIDE SEQUENCE [LARGE SCALE GENOMIC DNA]</scope>
</reference>
<keyword evidence="3" id="KW-1185">Reference proteome</keyword>
<sequence>MVGLIVYATVGLFESSKPSSHMVLLLYEKLFNLIIASLFVLPKKLMLELRKFSTTSEIKVQLQKFDLKVDTMNIFKACCLNFSGKAKYIIMVSRDQDIVSASASLSRTSWSVNEPLFLAYELNFFACWTVCRNCSVLSFITFGKHQAAAPLGRQTVSVMELVVGDFGF</sequence>
<evidence type="ECO:0000313" key="2">
    <source>
        <dbReference type="EMBL" id="GIY75271.1"/>
    </source>
</evidence>
<dbReference type="AlphaFoldDB" id="A0AAV4VZU6"/>
<evidence type="ECO:0000256" key="1">
    <source>
        <dbReference type="SAM" id="Phobius"/>
    </source>
</evidence>
<keyword evidence="1" id="KW-0812">Transmembrane</keyword>
<protein>
    <submittedName>
        <fullName evidence="2">Uncharacterized protein</fullName>
    </submittedName>
</protein>
<keyword evidence="1" id="KW-0472">Membrane</keyword>
<feature type="transmembrane region" description="Helical" evidence="1">
    <location>
        <begin position="20"/>
        <end position="41"/>
    </location>
</feature>
<keyword evidence="1" id="KW-1133">Transmembrane helix</keyword>
<accession>A0AAV4VZU6</accession>
<dbReference type="Proteomes" id="UP001054945">
    <property type="component" value="Unassembled WGS sequence"/>
</dbReference>
<name>A0AAV4VZU6_CAEEX</name>
<evidence type="ECO:0000313" key="3">
    <source>
        <dbReference type="Proteomes" id="UP001054945"/>
    </source>
</evidence>
<comment type="caution">
    <text evidence="2">The sequence shown here is derived from an EMBL/GenBank/DDBJ whole genome shotgun (WGS) entry which is preliminary data.</text>
</comment>
<proteinExistence type="predicted"/>
<gene>
    <name evidence="2" type="ORF">CEXT_231321</name>
</gene>
<dbReference type="EMBL" id="BPLR01015319">
    <property type="protein sequence ID" value="GIY75271.1"/>
    <property type="molecule type" value="Genomic_DNA"/>
</dbReference>
<organism evidence="2 3">
    <name type="scientific">Caerostris extrusa</name>
    <name type="common">Bark spider</name>
    <name type="synonym">Caerostris bankana</name>
    <dbReference type="NCBI Taxonomy" id="172846"/>
    <lineage>
        <taxon>Eukaryota</taxon>
        <taxon>Metazoa</taxon>
        <taxon>Ecdysozoa</taxon>
        <taxon>Arthropoda</taxon>
        <taxon>Chelicerata</taxon>
        <taxon>Arachnida</taxon>
        <taxon>Araneae</taxon>
        <taxon>Araneomorphae</taxon>
        <taxon>Entelegynae</taxon>
        <taxon>Araneoidea</taxon>
        <taxon>Araneidae</taxon>
        <taxon>Caerostris</taxon>
    </lineage>
</organism>